<evidence type="ECO:0000313" key="1">
    <source>
        <dbReference type="EMBL" id="MCJ8149095.1"/>
    </source>
</evidence>
<proteinExistence type="predicted"/>
<keyword evidence="2" id="KW-1185">Reference proteome</keyword>
<evidence type="ECO:0000313" key="2">
    <source>
        <dbReference type="Proteomes" id="UP001201844"/>
    </source>
</evidence>
<dbReference type="EMBL" id="JAKVIN010000003">
    <property type="protein sequence ID" value="MCJ8149095.1"/>
    <property type="molecule type" value="Genomic_DNA"/>
</dbReference>
<dbReference type="RefSeq" id="WP_241599679.1">
    <property type="nucleotide sequence ID" value="NZ_JAKVIN010000003.1"/>
</dbReference>
<sequence>MAGLFGTRAQIQPIKQTAIQPTGIPGSTFVRPQQREVGANSQRLGEALAALNPALMNFAKTIEEEKNDPTTRANKEQVARLQQMNREQLVAEIKSGSLDGKRVQQDAAELLLAERANDDLRTRWTEFYNTEFNRSTGDAHAEFERIRQGIAADLPSEVSRGHLYRLSADFGRAWMEKDVEEKIANVKQEVATTIVGGFRNSIDDAINLHGKTPEEAARIIFGKSAANRAFLDLSGQEQNETVISVAEEYSNRGRPDIVKALLEADRVGEDGRIVPSIASTQKWASTALKLIRAAENLRDEEWTKDDLNGQRSIEAMVQEGRFTEEAAKPFRGRVSDDWLNKQVVESDTRLRVLEVQRTREEEKAAARREAVSRKNEVRAQVGGILSRHGGRSRLRDMELPNASGTGTTTYTVEQQVKDEVAAREADWRRERDDMLGKGVSEQDADKALDAKKLDWYAAARVTNAEWDSLLNGFAAGAAADTILQGGQVSAHYVKSAELYRRLKAGNSAYVRTFLSDDDSRAMLDYYDRLVTEGRKPPEEAIRTVAAWGGKQPWERVTARALRPADETAIVDDMVKELDLDARGSDWALITRMVRGMAEGENMTLADIKANLPKKLRDSTVAVNGVLVEEHRDLPDDFPQLMEERLAELSPMIAKRHGLDENDPSDLYVQPVSGETKWEVWSKQRGGTGFFILPKDLAVMTDRKNREREEIATKLRSEKEVERGEAFAAYQDDLRRERASVEKWEARAAKRPSRLNKSVAEKLRANFTERVIRDLTVTERAEKKRADEQKMVREFRQDHKDRHHAVLSFLRSLVPSVKVGDTMVIGK</sequence>
<reference evidence="1 2" key="1">
    <citation type="submission" date="2022-02" db="EMBL/GenBank/DDBJ databases">
        <title>Shinella B3.7 sp. nov., isolated from Sediment (Zhairuo Island).</title>
        <authorList>
            <person name="Chen G."/>
        </authorList>
    </citation>
    <scope>NUCLEOTIDE SEQUENCE [LARGE SCALE GENOMIC DNA]</scope>
    <source>
        <strain evidence="1 2">B3.7</strain>
    </source>
</reference>
<name>A0ABT0CKH6_9HYPH</name>
<comment type="caution">
    <text evidence="1">The sequence shown here is derived from an EMBL/GenBank/DDBJ whole genome shotgun (WGS) entry which is preliminary data.</text>
</comment>
<organism evidence="1 2">
    <name type="scientific">Shinella sedimenti</name>
    <dbReference type="NCBI Taxonomy" id="2919913"/>
    <lineage>
        <taxon>Bacteria</taxon>
        <taxon>Pseudomonadati</taxon>
        <taxon>Pseudomonadota</taxon>
        <taxon>Alphaproteobacteria</taxon>
        <taxon>Hyphomicrobiales</taxon>
        <taxon>Rhizobiaceae</taxon>
        <taxon>Shinella</taxon>
    </lineage>
</organism>
<gene>
    <name evidence="1" type="ORF">MKI86_08085</name>
</gene>
<evidence type="ECO:0008006" key="3">
    <source>
        <dbReference type="Google" id="ProtNLM"/>
    </source>
</evidence>
<protein>
    <recommendedName>
        <fullName evidence="3">Bartonella effector protein BID domain-containing protein</fullName>
    </recommendedName>
</protein>
<accession>A0ABT0CKH6</accession>
<dbReference type="Proteomes" id="UP001201844">
    <property type="component" value="Unassembled WGS sequence"/>
</dbReference>